<dbReference type="PROSITE" id="PS00045">
    <property type="entry name" value="HISTONE_LIKE"/>
    <property type="match status" value="1"/>
</dbReference>
<evidence type="ECO:0000256" key="3">
    <source>
        <dbReference type="RuleBase" id="RU003939"/>
    </source>
</evidence>
<dbReference type="GO" id="GO:0005829">
    <property type="term" value="C:cytosol"/>
    <property type="evidence" value="ECO:0007669"/>
    <property type="project" value="TreeGrafter"/>
</dbReference>
<proteinExistence type="inferred from homology"/>
<dbReference type="InterPro" id="IPR000119">
    <property type="entry name" value="Hist_DNA-bd"/>
</dbReference>
<dbReference type="PANTHER" id="PTHR33175">
    <property type="entry name" value="DNA-BINDING PROTEIN HU"/>
    <property type="match status" value="1"/>
</dbReference>
<dbReference type="Pfam" id="PF00216">
    <property type="entry name" value="Bac_DNA_binding"/>
    <property type="match status" value="1"/>
</dbReference>
<sequence>MIRSELIDIIAARNPHLYRQDAGRIVDTILDDIAGAMERGERVELRGFGTFVVRHRPSRSGRNPKNGTAVFVEEKWVPFFRAGKEIKERINDDGKPDAAANA</sequence>
<dbReference type="OrthoDB" id="9804203at2"/>
<comment type="similarity">
    <text evidence="1 3">Belongs to the bacterial histone-like protein family.</text>
</comment>
<dbReference type="CDD" id="cd13836">
    <property type="entry name" value="IHF_B"/>
    <property type="match status" value="1"/>
</dbReference>
<dbReference type="InterPro" id="IPR010992">
    <property type="entry name" value="IHF-like_DNA-bd_dom_sf"/>
</dbReference>
<name>A0A0D0L440_AGRTU</name>
<dbReference type="AlphaFoldDB" id="A0A0D0L440"/>
<dbReference type="EMBL" id="JXQV01000002">
    <property type="protein sequence ID" value="KIQ05629.1"/>
    <property type="molecule type" value="Genomic_DNA"/>
</dbReference>
<dbReference type="GO" id="GO:0003677">
    <property type="term" value="F:DNA binding"/>
    <property type="evidence" value="ECO:0007669"/>
    <property type="project" value="UniProtKB-KW"/>
</dbReference>
<organism evidence="4 5">
    <name type="scientific">Agrobacterium tumefaciens</name>
    <dbReference type="NCBI Taxonomy" id="358"/>
    <lineage>
        <taxon>Bacteria</taxon>
        <taxon>Pseudomonadati</taxon>
        <taxon>Pseudomonadota</taxon>
        <taxon>Alphaproteobacteria</taxon>
        <taxon>Hyphomicrobiales</taxon>
        <taxon>Rhizobiaceae</taxon>
        <taxon>Rhizobium/Agrobacterium group</taxon>
        <taxon>Agrobacterium</taxon>
        <taxon>Agrobacterium tumefaciens complex</taxon>
    </lineage>
</organism>
<evidence type="ECO:0000256" key="2">
    <source>
        <dbReference type="ARBA" id="ARBA00023125"/>
    </source>
</evidence>
<evidence type="ECO:0000313" key="5">
    <source>
        <dbReference type="Proteomes" id="UP000035017"/>
    </source>
</evidence>
<protein>
    <submittedName>
        <fullName evidence="4">Integration host factor subunit beta</fullName>
    </submittedName>
</protein>
<keyword evidence="2" id="KW-0238">DNA-binding</keyword>
<dbReference type="SUPFAM" id="SSF47729">
    <property type="entry name" value="IHF-like DNA-binding proteins"/>
    <property type="match status" value="1"/>
</dbReference>
<dbReference type="SMART" id="SM00411">
    <property type="entry name" value="BHL"/>
    <property type="match status" value="1"/>
</dbReference>
<comment type="caution">
    <text evidence="4">The sequence shown here is derived from an EMBL/GenBank/DDBJ whole genome shotgun (WGS) entry which is preliminary data.</text>
</comment>
<dbReference type="GO" id="GO:0030527">
    <property type="term" value="F:structural constituent of chromatin"/>
    <property type="evidence" value="ECO:0007669"/>
    <property type="project" value="InterPro"/>
</dbReference>
<gene>
    <name evidence="4" type="ORF">RU07_01440</name>
</gene>
<dbReference type="Gene3D" id="4.10.520.10">
    <property type="entry name" value="IHF-like DNA-binding proteins"/>
    <property type="match status" value="1"/>
</dbReference>
<evidence type="ECO:0000313" key="4">
    <source>
        <dbReference type="EMBL" id="KIQ05629.1"/>
    </source>
</evidence>
<dbReference type="PRINTS" id="PR01727">
    <property type="entry name" value="DNABINDINGHU"/>
</dbReference>
<reference evidence="4 5" key="1">
    <citation type="submission" date="2014-12" db="EMBL/GenBank/DDBJ databases">
        <title>16Stimator: statistical estimation of ribosomal gene copy numbers from draft genome assemblies.</title>
        <authorList>
            <person name="Perisin M.A."/>
            <person name="Vetter M."/>
            <person name="Gilbert J.A."/>
            <person name="Bergelson J."/>
        </authorList>
    </citation>
    <scope>NUCLEOTIDE SEQUENCE [LARGE SCALE GENOMIC DNA]</scope>
    <source>
        <strain evidence="4 5">MEJ076</strain>
    </source>
</reference>
<evidence type="ECO:0000256" key="1">
    <source>
        <dbReference type="ARBA" id="ARBA00010529"/>
    </source>
</evidence>
<dbReference type="NCBIfam" id="NF001222">
    <property type="entry name" value="PRK00199.1"/>
    <property type="match status" value="1"/>
</dbReference>
<dbReference type="InterPro" id="IPR020816">
    <property type="entry name" value="Histone-like_DNA-bd_CS"/>
</dbReference>
<accession>A0A0D0L440</accession>
<dbReference type="PANTHER" id="PTHR33175:SF5">
    <property type="entry name" value="INTEGRATION HOST FACTOR SUBUNIT BETA"/>
    <property type="match status" value="1"/>
</dbReference>
<dbReference type="Proteomes" id="UP000035017">
    <property type="component" value="Unassembled WGS sequence"/>
</dbReference>